<keyword evidence="4" id="KW-1185">Reference proteome</keyword>
<dbReference type="SUPFAM" id="SSF52540">
    <property type="entry name" value="P-loop containing nucleoside triphosphate hydrolases"/>
    <property type="match status" value="1"/>
</dbReference>
<evidence type="ECO:0000313" key="3">
    <source>
        <dbReference type="Proteomes" id="UP000280586"/>
    </source>
</evidence>
<dbReference type="PANTHER" id="PTHR46638:SF1">
    <property type="entry name" value="CORRINOID ADENOSYLTRANSFERASE"/>
    <property type="match status" value="1"/>
</dbReference>
<organism evidence="1 3">
    <name type="scientific">Clostridium septicum</name>
    <dbReference type="NCBI Taxonomy" id="1504"/>
    <lineage>
        <taxon>Bacteria</taxon>
        <taxon>Bacillati</taxon>
        <taxon>Bacillota</taxon>
        <taxon>Clostridia</taxon>
        <taxon>Eubacteriales</taxon>
        <taxon>Clostridiaceae</taxon>
        <taxon>Clostridium</taxon>
    </lineage>
</organism>
<dbReference type="RefSeq" id="WP_066678217.1">
    <property type="nucleotide sequence ID" value="NZ_CABMIZ010000039.1"/>
</dbReference>
<gene>
    <name evidence="1" type="ORF">CP523_12935</name>
    <name evidence="2" type="ORF">NH397_05310</name>
</gene>
<name>A0A9N7JNQ1_CLOSE</name>
<sequence length="177" mass="20302">MELGLIHIYCGNGKGKTTAAMGLGMRACGRGYKVLLTQFLKDNDTGELKSIEKLSDNFHVFLGVPMKRFFNYLSEEDKLEVIKEHRERFEKVTKKAVEEKYDLLIMDEIMASLNYGILELDKVVEFLENKPKNLEVVLTGRNPDKKLIDLAHYVSEINPIKHPYEQSKIPARVGIEK</sequence>
<dbReference type="EMBL" id="CP099799">
    <property type="protein sequence ID" value="USS01849.1"/>
    <property type="molecule type" value="Genomic_DNA"/>
</dbReference>
<dbReference type="GO" id="GO:0008817">
    <property type="term" value="F:corrinoid adenosyltransferase activity"/>
    <property type="evidence" value="ECO:0007669"/>
    <property type="project" value="InterPro"/>
</dbReference>
<dbReference type="Proteomes" id="UP001055437">
    <property type="component" value="Chromosome"/>
</dbReference>
<dbReference type="OrthoDB" id="9810309at2"/>
<dbReference type="PANTHER" id="PTHR46638">
    <property type="entry name" value="CORRINOID ADENOSYLTRANSFERASE"/>
    <property type="match status" value="1"/>
</dbReference>
<dbReference type="Gene3D" id="3.40.50.300">
    <property type="entry name" value="P-loop containing nucleotide triphosphate hydrolases"/>
    <property type="match status" value="1"/>
</dbReference>
<dbReference type="GO" id="GO:0005524">
    <property type="term" value="F:ATP binding"/>
    <property type="evidence" value="ECO:0007669"/>
    <property type="project" value="InterPro"/>
</dbReference>
<dbReference type="InterPro" id="IPR003724">
    <property type="entry name" value="CblAdoTrfase_CobA"/>
</dbReference>
<dbReference type="KEGG" id="csep:CP523_12935"/>
<dbReference type="InterPro" id="IPR027417">
    <property type="entry name" value="P-loop_NTPase"/>
</dbReference>
<accession>A0A9N7JNQ1</accession>
<reference evidence="1 3" key="1">
    <citation type="submission" date="2017-09" db="EMBL/GenBank/DDBJ databases">
        <authorList>
            <person name="Thomas P."/>
            <person name="Seyboldt C."/>
        </authorList>
    </citation>
    <scope>NUCLEOTIDE SEQUENCE [LARGE SCALE GENOMIC DNA]</scope>
    <source>
        <strain evidence="1 3">DSM 7534</strain>
    </source>
</reference>
<dbReference type="Proteomes" id="UP000280586">
    <property type="component" value="Chromosome"/>
</dbReference>
<dbReference type="PIRSF" id="PIRSF015617">
    <property type="entry name" value="Adensltrnsf_CobA"/>
    <property type="match status" value="1"/>
</dbReference>
<dbReference type="GO" id="GO:0009236">
    <property type="term" value="P:cobalamin biosynthetic process"/>
    <property type="evidence" value="ECO:0007669"/>
    <property type="project" value="InterPro"/>
</dbReference>
<dbReference type="AlphaFoldDB" id="A0A9N7JNQ1"/>
<proteinExistence type="predicted"/>
<evidence type="ECO:0000313" key="4">
    <source>
        <dbReference type="Proteomes" id="UP001055437"/>
    </source>
</evidence>
<dbReference type="GeneID" id="303561590"/>
<dbReference type="EMBL" id="CP023671">
    <property type="protein sequence ID" value="AYE35255.1"/>
    <property type="molecule type" value="Genomic_DNA"/>
</dbReference>
<protein>
    <submittedName>
        <fullName evidence="1">Cob(I)yrinic acid a,c-diamide adenosyltransferase</fullName>
    </submittedName>
</protein>
<reference evidence="2" key="2">
    <citation type="submission" date="2022-06" db="EMBL/GenBank/DDBJ databases">
        <authorList>
            <person name="Holder M.E."/>
            <person name="Ajami N.J."/>
            <person name="Petrosino J.F."/>
        </authorList>
    </citation>
    <scope>NUCLEOTIDE SEQUENCE</scope>
    <source>
        <strain evidence="2">RMA 8861</strain>
    </source>
</reference>
<dbReference type="Pfam" id="PF02572">
    <property type="entry name" value="CobA_CobO_BtuR"/>
    <property type="match status" value="1"/>
</dbReference>
<evidence type="ECO:0000313" key="2">
    <source>
        <dbReference type="EMBL" id="USS01849.1"/>
    </source>
</evidence>
<evidence type="ECO:0000313" key="1">
    <source>
        <dbReference type="EMBL" id="AYE35255.1"/>
    </source>
</evidence>